<dbReference type="PANTHER" id="PTHR38692:SF1">
    <property type="entry name" value="PROTEIN SMG"/>
    <property type="match status" value="1"/>
</dbReference>
<evidence type="ECO:0000256" key="1">
    <source>
        <dbReference type="HAMAP-Rule" id="MF_00598"/>
    </source>
</evidence>
<dbReference type="OrthoDB" id="5297467at2"/>
<comment type="similarity">
    <text evidence="1">Belongs to the Smg family.</text>
</comment>
<evidence type="ECO:0000313" key="2">
    <source>
        <dbReference type="EMBL" id="AKO65698.1"/>
    </source>
</evidence>
<accession>A0A0H4J1S3</accession>
<reference evidence="2 3" key="1">
    <citation type="submission" date="2015-03" db="EMBL/GenBank/DDBJ databases">
        <title>Comparative analysis of the OM43 clade including a novel species from Red Sea uncovers genomic and metabolic diversity among marine methylotrophs.</title>
        <authorList>
            <person name="Jimenez-Infante F."/>
            <person name="Ngugi D.K."/>
            <person name="Vinu M."/>
            <person name="Alam I."/>
            <person name="Kamau A."/>
            <person name="Blom J."/>
            <person name="Bajic V.B."/>
            <person name="Stingl U."/>
        </authorList>
    </citation>
    <scope>NUCLEOTIDE SEQUENCE [LARGE SCALE GENOMIC DNA]</scope>
    <source>
        <strain evidence="2 3">MBRSH7</strain>
    </source>
</reference>
<proteinExistence type="inferred from homology"/>
<dbReference type="HAMAP" id="MF_00598">
    <property type="entry name" value="Smg"/>
    <property type="match status" value="1"/>
</dbReference>
<dbReference type="AlphaFoldDB" id="A0A0H4J1S3"/>
<dbReference type="PANTHER" id="PTHR38692">
    <property type="entry name" value="PROTEIN SMG"/>
    <property type="match status" value="1"/>
</dbReference>
<sequence>MFDLLVYVFENYLSSQHNVSDLSKMTTELEEAGFEYKEIEFAIDWFATLKVLSEKINDKKINESGLKSRIYSKREYEKINNEGIGFLIFLEKATILSPAEREIIIDRAMAVDQADVNLDELKWIVMMTLWHFGRENEYLFVEDALFNPKNGAVH</sequence>
<keyword evidence="3" id="KW-1185">Reference proteome</keyword>
<protein>
    <recommendedName>
        <fullName evidence="1">Protein Smg homolog</fullName>
    </recommendedName>
</protein>
<evidence type="ECO:0000313" key="3">
    <source>
        <dbReference type="Proteomes" id="UP000066549"/>
    </source>
</evidence>
<dbReference type="Pfam" id="PF04361">
    <property type="entry name" value="DUF494"/>
    <property type="match status" value="1"/>
</dbReference>
<organism evidence="2 3">
    <name type="scientific">Methylophilales bacterium MBRS-H7</name>
    <dbReference type="NCBI Taxonomy" id="1623450"/>
    <lineage>
        <taxon>Bacteria</taxon>
        <taxon>Pseudomonadati</taxon>
        <taxon>Pseudomonadota</taxon>
        <taxon>Betaproteobacteria</taxon>
        <taxon>Nitrosomonadales</taxon>
        <taxon>OM43 clade</taxon>
    </lineage>
</organism>
<dbReference type="EMBL" id="CP011002">
    <property type="protein sequence ID" value="AKO65698.1"/>
    <property type="molecule type" value="Genomic_DNA"/>
</dbReference>
<dbReference type="Proteomes" id="UP000066549">
    <property type="component" value="Chromosome"/>
</dbReference>
<dbReference type="PATRIC" id="fig|1623450.3.peg.571"/>
<name>A0A0H4J1S3_9PROT</name>
<dbReference type="InterPro" id="IPR007456">
    <property type="entry name" value="Smg"/>
</dbReference>
<gene>
    <name evidence="1" type="primary">smg</name>
    <name evidence="2" type="ORF">VI33_02880</name>
</gene>